<protein>
    <submittedName>
        <fullName evidence="2">Uncharacterized protein</fullName>
    </submittedName>
</protein>
<keyword evidence="3" id="KW-1185">Reference proteome</keyword>
<sequence length="117" mass="12423">MASSGDFRSGSGSGSPAPAGPLPRGRTCLCAPTTHRGSFRCGLHRGWRRAPSRGAAAAPGQEEAKSMAANGAESMRELLMQIVIRPSRQDLCRRKNFQPKPTRFSTSVAGERSLAVV</sequence>
<feature type="region of interest" description="Disordered" evidence="1">
    <location>
        <begin position="1"/>
        <end position="25"/>
    </location>
</feature>
<dbReference type="AlphaFoldDB" id="A0A7I8LDF2"/>
<reference evidence="2" key="1">
    <citation type="submission" date="2020-02" db="EMBL/GenBank/DDBJ databases">
        <authorList>
            <person name="Scholz U."/>
            <person name="Mascher M."/>
            <person name="Fiebig A."/>
        </authorList>
    </citation>
    <scope>NUCLEOTIDE SEQUENCE</scope>
</reference>
<organism evidence="2 3">
    <name type="scientific">Spirodela intermedia</name>
    <name type="common">Intermediate duckweed</name>
    <dbReference type="NCBI Taxonomy" id="51605"/>
    <lineage>
        <taxon>Eukaryota</taxon>
        <taxon>Viridiplantae</taxon>
        <taxon>Streptophyta</taxon>
        <taxon>Embryophyta</taxon>
        <taxon>Tracheophyta</taxon>
        <taxon>Spermatophyta</taxon>
        <taxon>Magnoliopsida</taxon>
        <taxon>Liliopsida</taxon>
        <taxon>Araceae</taxon>
        <taxon>Lemnoideae</taxon>
        <taxon>Spirodela</taxon>
    </lineage>
</organism>
<accession>A0A7I8LDF2</accession>
<name>A0A7I8LDF2_SPIIN</name>
<evidence type="ECO:0000256" key="1">
    <source>
        <dbReference type="SAM" id="MobiDB-lite"/>
    </source>
</evidence>
<dbReference type="EMBL" id="LR746277">
    <property type="protein sequence ID" value="CAA7408041.1"/>
    <property type="molecule type" value="Genomic_DNA"/>
</dbReference>
<dbReference type="OrthoDB" id="638181at2759"/>
<dbReference type="PANTHER" id="PTHR33132">
    <property type="entry name" value="OSJNBB0118P14.9 PROTEIN"/>
    <property type="match status" value="1"/>
</dbReference>
<evidence type="ECO:0000313" key="2">
    <source>
        <dbReference type="EMBL" id="CAA7408041.1"/>
    </source>
</evidence>
<dbReference type="Proteomes" id="UP000663760">
    <property type="component" value="Chromosome 14"/>
</dbReference>
<proteinExistence type="predicted"/>
<dbReference type="PANTHER" id="PTHR33132:SF113">
    <property type="entry name" value="SERINE-RICH PROTEIN-LIKE PROTEIN"/>
    <property type="match status" value="1"/>
</dbReference>
<gene>
    <name evidence="2" type="ORF">SI8410_14018719</name>
</gene>
<evidence type="ECO:0000313" key="3">
    <source>
        <dbReference type="Proteomes" id="UP000663760"/>
    </source>
</evidence>